<dbReference type="SUPFAM" id="SSF52467">
    <property type="entry name" value="DHS-like NAD/FAD-binding domain"/>
    <property type="match status" value="1"/>
</dbReference>
<keyword evidence="4" id="KW-0862">Zinc</keyword>
<feature type="binding site" evidence="4">
    <location>
        <position position="161"/>
    </location>
    <ligand>
        <name>Zn(2+)</name>
        <dbReference type="ChEBI" id="CHEBI:29105"/>
    </ligand>
</feature>
<dbReference type="GO" id="GO:0017136">
    <property type="term" value="F:histone deacetylase activity, NAD-dependent"/>
    <property type="evidence" value="ECO:0007669"/>
    <property type="project" value="TreeGrafter"/>
</dbReference>
<evidence type="ECO:0000256" key="2">
    <source>
        <dbReference type="ARBA" id="ARBA00022679"/>
    </source>
</evidence>
<dbReference type="RefSeq" id="WP_406696013.1">
    <property type="nucleotide sequence ID" value="NZ_CP155447.1"/>
</dbReference>
<proteinExistence type="predicted"/>
<keyword evidence="2 6" id="KW-0808">Transferase</keyword>
<keyword evidence="4" id="KW-0479">Metal-binding</keyword>
<dbReference type="PANTHER" id="PTHR11085">
    <property type="entry name" value="NAD-DEPENDENT PROTEIN DEACYLASE SIRTUIN-5, MITOCHONDRIAL-RELATED"/>
    <property type="match status" value="1"/>
</dbReference>
<organism evidence="6">
    <name type="scientific">Singulisphaera sp. Ch08</name>
    <dbReference type="NCBI Taxonomy" id="3120278"/>
    <lineage>
        <taxon>Bacteria</taxon>
        <taxon>Pseudomonadati</taxon>
        <taxon>Planctomycetota</taxon>
        <taxon>Planctomycetia</taxon>
        <taxon>Isosphaerales</taxon>
        <taxon>Isosphaeraceae</taxon>
        <taxon>Singulisphaera</taxon>
    </lineage>
</organism>
<feature type="active site" description="Proton acceptor" evidence="4">
    <location>
        <position position="132"/>
    </location>
</feature>
<dbReference type="InterPro" id="IPR026590">
    <property type="entry name" value="Ssirtuin_cat_dom"/>
</dbReference>
<evidence type="ECO:0000256" key="3">
    <source>
        <dbReference type="ARBA" id="ARBA00023027"/>
    </source>
</evidence>
<dbReference type="EMBL" id="CP155447">
    <property type="protein sequence ID" value="XBH03276.1"/>
    <property type="molecule type" value="Genomic_DNA"/>
</dbReference>
<name>A0AAU7CDH7_9BACT</name>
<evidence type="ECO:0000256" key="1">
    <source>
        <dbReference type="ARBA" id="ARBA00012928"/>
    </source>
</evidence>
<dbReference type="NCBIfam" id="NF001753">
    <property type="entry name" value="PRK00481.1-3"/>
    <property type="match status" value="1"/>
</dbReference>
<dbReference type="PROSITE" id="PS50305">
    <property type="entry name" value="SIRTUIN"/>
    <property type="match status" value="1"/>
</dbReference>
<dbReference type="EC" id="2.3.1.286" evidence="1"/>
<feature type="domain" description="Deacetylase sirtuin-type" evidence="5">
    <location>
        <begin position="4"/>
        <end position="261"/>
    </location>
</feature>
<feature type="binding site" evidence="4">
    <location>
        <position position="140"/>
    </location>
    <ligand>
        <name>Zn(2+)</name>
        <dbReference type="ChEBI" id="CHEBI:29105"/>
    </ligand>
</feature>
<evidence type="ECO:0000313" key="6">
    <source>
        <dbReference type="EMBL" id="XBH03276.1"/>
    </source>
</evidence>
<dbReference type="Gene3D" id="3.30.1600.10">
    <property type="entry name" value="SIR2/SIRT2 'Small Domain"/>
    <property type="match status" value="1"/>
</dbReference>
<dbReference type="GO" id="GO:0046872">
    <property type="term" value="F:metal ion binding"/>
    <property type="evidence" value="ECO:0007669"/>
    <property type="project" value="UniProtKB-KW"/>
</dbReference>
<dbReference type="InterPro" id="IPR003000">
    <property type="entry name" value="Sirtuin"/>
</dbReference>
<protein>
    <recommendedName>
        <fullName evidence="1">protein acetyllysine N-acetyltransferase</fullName>
        <ecNumber evidence="1">2.3.1.286</ecNumber>
    </recommendedName>
</protein>
<accession>A0AAU7CDH7</accession>
<dbReference type="AlphaFoldDB" id="A0AAU7CDH7"/>
<feature type="binding site" evidence="4">
    <location>
        <position position="164"/>
    </location>
    <ligand>
        <name>Zn(2+)</name>
        <dbReference type="ChEBI" id="CHEBI:29105"/>
    </ligand>
</feature>
<dbReference type="PANTHER" id="PTHR11085:SF4">
    <property type="entry name" value="NAD-DEPENDENT PROTEIN DEACYLASE"/>
    <property type="match status" value="1"/>
</dbReference>
<keyword evidence="3" id="KW-0520">NAD</keyword>
<evidence type="ECO:0000259" key="5">
    <source>
        <dbReference type="PROSITE" id="PS50305"/>
    </source>
</evidence>
<keyword evidence="6" id="KW-0012">Acyltransferase</keyword>
<gene>
    <name evidence="6" type="ORF">V5E97_33955</name>
</gene>
<dbReference type="Gene3D" id="3.40.50.1220">
    <property type="entry name" value="TPP-binding domain"/>
    <property type="match status" value="1"/>
</dbReference>
<dbReference type="InterPro" id="IPR026591">
    <property type="entry name" value="Sirtuin_cat_small_dom_sf"/>
</dbReference>
<dbReference type="InterPro" id="IPR050134">
    <property type="entry name" value="NAD-dep_sirtuin_deacylases"/>
</dbReference>
<evidence type="ECO:0000256" key="4">
    <source>
        <dbReference type="PROSITE-ProRule" id="PRU00236"/>
    </source>
</evidence>
<dbReference type="CDD" id="cd01407">
    <property type="entry name" value="SIR2-fam"/>
    <property type="match status" value="1"/>
</dbReference>
<feature type="binding site" evidence="4">
    <location>
        <position position="143"/>
    </location>
    <ligand>
        <name>Zn(2+)</name>
        <dbReference type="ChEBI" id="CHEBI:29105"/>
    </ligand>
</feature>
<dbReference type="Pfam" id="PF02146">
    <property type="entry name" value="SIR2"/>
    <property type="match status" value="1"/>
</dbReference>
<sequence length="264" mass="29204">MPLTDADSHAIDQVLGLLRPDQRLLFITGAGISADSGLPTYRGVGGLYGDERLTRHGYAIEEVMSGPMMRLHPEITWEYLIELERACRGVAPNKAHQVIAAMEQCFAAVWVLTQNVDGLHRRAGSHHVIDIHGDIHLIDCTRCDFREEVDDFAHLDMLPLCPLCNAILRPDVVLFGEELPVEKLERLEREMDLGFDVVFSVGTSSVFPYIAAPVLRARAAGVPTIEINPGRSGVSSVVDLRITAGAALVLGTLWERYRDREDRG</sequence>
<dbReference type="GO" id="GO:0070403">
    <property type="term" value="F:NAD+ binding"/>
    <property type="evidence" value="ECO:0007669"/>
    <property type="project" value="InterPro"/>
</dbReference>
<reference evidence="6" key="1">
    <citation type="submission" date="2024-05" db="EMBL/GenBank/DDBJ databases">
        <title>Planctomycetes of the genus Singulisphaera possess chitinolytic capabilities.</title>
        <authorList>
            <person name="Ivanova A."/>
        </authorList>
    </citation>
    <scope>NUCLEOTIDE SEQUENCE</scope>
    <source>
        <strain evidence="6">Ch08T</strain>
    </source>
</reference>
<dbReference type="InterPro" id="IPR029035">
    <property type="entry name" value="DHS-like_NAD/FAD-binding_dom"/>
</dbReference>